<dbReference type="InParanoid" id="G0N1T5"/>
<accession>G0N1T5</accession>
<dbReference type="eggNOG" id="ENOG502TIMQ">
    <property type="taxonomic scope" value="Eukaryota"/>
</dbReference>
<organism evidence="3">
    <name type="scientific">Caenorhabditis brenneri</name>
    <name type="common">Nematode worm</name>
    <dbReference type="NCBI Taxonomy" id="135651"/>
    <lineage>
        <taxon>Eukaryota</taxon>
        <taxon>Metazoa</taxon>
        <taxon>Ecdysozoa</taxon>
        <taxon>Nematoda</taxon>
        <taxon>Chromadorea</taxon>
        <taxon>Rhabditida</taxon>
        <taxon>Rhabditina</taxon>
        <taxon>Rhabditomorpha</taxon>
        <taxon>Rhabditoidea</taxon>
        <taxon>Rhabditidae</taxon>
        <taxon>Peloderinae</taxon>
        <taxon>Caenorhabditis</taxon>
    </lineage>
</organism>
<protein>
    <submittedName>
        <fullName evidence="2">Uncharacterized protein</fullName>
    </submittedName>
</protein>
<proteinExistence type="predicted"/>
<dbReference type="OrthoDB" id="5910007at2759"/>
<feature type="region of interest" description="Disordered" evidence="1">
    <location>
        <begin position="81"/>
        <end position="114"/>
    </location>
</feature>
<name>G0N1T5_CAEBE</name>
<feature type="compositionally biased region" description="Low complexity" evidence="1">
    <location>
        <begin position="206"/>
        <end position="215"/>
    </location>
</feature>
<evidence type="ECO:0000313" key="2">
    <source>
        <dbReference type="EMBL" id="EGT50330.1"/>
    </source>
</evidence>
<feature type="compositionally biased region" description="Basic and acidic residues" evidence="1">
    <location>
        <begin position="164"/>
        <end position="205"/>
    </location>
</feature>
<dbReference type="STRING" id="135651.G0N1T5"/>
<dbReference type="HOGENOM" id="CLU_422884_0_0_1"/>
<feature type="region of interest" description="Disordered" evidence="1">
    <location>
        <begin position="163"/>
        <end position="221"/>
    </location>
</feature>
<sequence length="648" mass="73364">MNRGDRQGPDEVERRGQQMIHREHVRRRAAERAALAREEAVRLEAARREAVHEDAARREHAAGQLEDILREVVAVRGGVPIGQPARGEAAGGEAARGEEAVGGAARGNPAAGDDAAAENYWGQAVLRETARREGANAIPARDVGGEEGLAAILRGVIGIRGGARRGEAARGEANRGEEARGNRDRGDNARREAVRAEDVRGEAARPRGGPRAIAGEAERRNARRAAAAMMARGLEEHVNSDEEEVPPERNERVAVVREMVEPIIGRNGPNGRRRGPRQRFDRLRNRIPDGLRRAQLGLNLEPEELQEQQRQIHQLLIWQENREDQDAEAHPNFLRRNRERNRAARAPRIIRDNQYYLAAAREVDYNQLCPFCKESFKNKIYLTHLDACPRAMDDYRDKLAEVHLFNSGVHVFHRDLFKLREACELSYFDAILDPSKMIDMMCVLCTTHTEHAAGGCLRNHMRAVFMKKAKDIGNRILAHYEQNLELIKQKAIDELLVKHGDYFESVEAFLTDEPADLDTEHQRQAAWFDFKQRSASQTVERTRLIDKESEKSQALFLTKKTEVQRTIDSFCNSMCQYINDNKLNERLPQIVNNRKAHPLFQEPANEQEQPTGELDGANALVLNNFMENYIRERAEENAELERAANARA</sequence>
<feature type="region of interest" description="Disordered" evidence="1">
    <location>
        <begin position="1"/>
        <end position="28"/>
    </location>
</feature>
<keyword evidence="3" id="KW-1185">Reference proteome</keyword>
<gene>
    <name evidence="2" type="ORF">CAEBREN_32796</name>
</gene>
<reference evidence="3" key="1">
    <citation type="submission" date="2011-07" db="EMBL/GenBank/DDBJ databases">
        <authorList>
            <consortium name="Caenorhabditis brenneri Sequencing and Analysis Consortium"/>
            <person name="Wilson R.K."/>
        </authorList>
    </citation>
    <scope>NUCLEOTIDE SEQUENCE [LARGE SCALE GENOMIC DNA]</scope>
    <source>
        <strain evidence="3">PB2801</strain>
    </source>
</reference>
<dbReference type="EMBL" id="GL379828">
    <property type="protein sequence ID" value="EGT50330.1"/>
    <property type="molecule type" value="Genomic_DNA"/>
</dbReference>
<evidence type="ECO:0000313" key="3">
    <source>
        <dbReference type="Proteomes" id="UP000008068"/>
    </source>
</evidence>
<dbReference type="Proteomes" id="UP000008068">
    <property type="component" value="Unassembled WGS sequence"/>
</dbReference>
<dbReference type="AlphaFoldDB" id="G0N1T5"/>
<evidence type="ECO:0000256" key="1">
    <source>
        <dbReference type="SAM" id="MobiDB-lite"/>
    </source>
</evidence>